<feature type="transmembrane region" description="Helical" evidence="6">
    <location>
        <begin position="1042"/>
        <end position="1062"/>
    </location>
</feature>
<protein>
    <submittedName>
        <fullName evidence="8">Voltage gated channel protein 1</fullName>
    </submittedName>
</protein>
<evidence type="ECO:0000313" key="8">
    <source>
        <dbReference type="EMBL" id="KAA0198201.1"/>
    </source>
</evidence>
<evidence type="ECO:0000256" key="5">
    <source>
        <dbReference type="SAM" id="MobiDB-lite"/>
    </source>
</evidence>
<name>A0A8E0S0W3_9TREM</name>
<comment type="subcellular location">
    <subcellularLocation>
        <location evidence="1">Membrane</location>
        <topology evidence="1">Multi-pass membrane protein</topology>
    </subcellularLocation>
</comment>
<evidence type="ECO:0000256" key="4">
    <source>
        <dbReference type="ARBA" id="ARBA00023136"/>
    </source>
</evidence>
<keyword evidence="9" id="KW-1185">Reference proteome</keyword>
<organism evidence="8 9">
    <name type="scientific">Fasciolopsis buskii</name>
    <dbReference type="NCBI Taxonomy" id="27845"/>
    <lineage>
        <taxon>Eukaryota</taxon>
        <taxon>Metazoa</taxon>
        <taxon>Spiralia</taxon>
        <taxon>Lophotrochozoa</taxon>
        <taxon>Platyhelminthes</taxon>
        <taxon>Trematoda</taxon>
        <taxon>Digenea</taxon>
        <taxon>Plagiorchiida</taxon>
        <taxon>Echinostomata</taxon>
        <taxon>Echinostomatoidea</taxon>
        <taxon>Fasciolidae</taxon>
        <taxon>Fasciolopsis</taxon>
    </lineage>
</organism>
<feature type="transmembrane region" description="Helical" evidence="6">
    <location>
        <begin position="1098"/>
        <end position="1115"/>
    </location>
</feature>
<feature type="transmembrane region" description="Helical" evidence="6">
    <location>
        <begin position="726"/>
        <end position="743"/>
    </location>
</feature>
<feature type="transmembrane region" description="Helical" evidence="6">
    <location>
        <begin position="181"/>
        <end position="202"/>
    </location>
</feature>
<feature type="transmembrane region" description="Helical" evidence="6">
    <location>
        <begin position="1074"/>
        <end position="1092"/>
    </location>
</feature>
<accession>A0A8E0S0W3</accession>
<dbReference type="InterPro" id="IPR028823">
    <property type="entry name" value="NALCN"/>
</dbReference>
<feature type="transmembrane region" description="Helical" evidence="6">
    <location>
        <begin position="902"/>
        <end position="925"/>
    </location>
</feature>
<dbReference type="EMBL" id="LUCM01001884">
    <property type="protein sequence ID" value="KAA0198201.1"/>
    <property type="molecule type" value="Genomic_DNA"/>
</dbReference>
<feature type="domain" description="Ion transport" evidence="7">
    <location>
        <begin position="51"/>
        <end position="128"/>
    </location>
</feature>
<keyword evidence="2 6" id="KW-0812">Transmembrane</keyword>
<feature type="domain" description="Ion transport" evidence="7">
    <location>
        <begin position="1130"/>
        <end position="1211"/>
    </location>
</feature>
<feature type="transmembrane region" description="Helical" evidence="6">
    <location>
        <begin position="95"/>
        <end position="119"/>
    </location>
</feature>
<feature type="domain" description="Ion transport" evidence="7">
    <location>
        <begin position="181"/>
        <end position="356"/>
    </location>
</feature>
<evidence type="ECO:0000256" key="3">
    <source>
        <dbReference type="ARBA" id="ARBA00022989"/>
    </source>
</evidence>
<feature type="transmembrane region" description="Helical" evidence="6">
    <location>
        <begin position="785"/>
        <end position="806"/>
    </location>
</feature>
<reference evidence="8" key="1">
    <citation type="submission" date="2019-05" db="EMBL/GenBank/DDBJ databases">
        <title>Annotation for the trematode Fasciolopsis buski.</title>
        <authorList>
            <person name="Choi Y.-J."/>
        </authorList>
    </citation>
    <scope>NUCLEOTIDE SEQUENCE</scope>
    <source>
        <strain evidence="8">HT</strain>
        <tissue evidence="8">Whole worm</tissue>
    </source>
</reference>
<dbReference type="GO" id="GO:0032224">
    <property type="term" value="P:positive regulation of synaptic transmission, cholinergic"/>
    <property type="evidence" value="ECO:0007669"/>
    <property type="project" value="TreeGrafter"/>
</dbReference>
<evidence type="ECO:0000313" key="9">
    <source>
        <dbReference type="Proteomes" id="UP000728185"/>
    </source>
</evidence>
<evidence type="ECO:0000256" key="2">
    <source>
        <dbReference type="ARBA" id="ARBA00022692"/>
    </source>
</evidence>
<dbReference type="Gene3D" id="1.20.120.350">
    <property type="entry name" value="Voltage-gated potassium channels. Chain C"/>
    <property type="match status" value="2"/>
</dbReference>
<dbReference type="OrthoDB" id="10069766at2759"/>
<proteinExistence type="predicted"/>
<feature type="transmembrane region" description="Helical" evidence="6">
    <location>
        <begin position="257"/>
        <end position="282"/>
    </location>
</feature>
<gene>
    <name evidence="8" type="ORF">FBUS_00895</name>
</gene>
<evidence type="ECO:0000256" key="1">
    <source>
        <dbReference type="ARBA" id="ARBA00004141"/>
    </source>
</evidence>
<dbReference type="Pfam" id="PF00520">
    <property type="entry name" value="Ion_trans"/>
    <property type="match status" value="4"/>
</dbReference>
<feature type="region of interest" description="Disordered" evidence="5">
    <location>
        <begin position="1664"/>
        <end position="1694"/>
    </location>
</feature>
<dbReference type="PANTHER" id="PTHR46141:SF1">
    <property type="entry name" value="SODIUM LEAK CHANNEL NALCN"/>
    <property type="match status" value="1"/>
</dbReference>
<feature type="transmembrane region" description="Helical" evidence="6">
    <location>
        <begin position="694"/>
        <end position="714"/>
    </location>
</feature>
<dbReference type="Proteomes" id="UP000728185">
    <property type="component" value="Unassembled WGS sequence"/>
</dbReference>
<feature type="region of interest" description="Disordered" evidence="5">
    <location>
        <begin position="1366"/>
        <end position="1393"/>
    </location>
</feature>
<dbReference type="SUPFAM" id="SSF81324">
    <property type="entry name" value="Voltage-gated potassium channels"/>
    <property type="match status" value="3"/>
</dbReference>
<dbReference type="InterPro" id="IPR027359">
    <property type="entry name" value="Volt_channel_dom_sf"/>
</dbReference>
<comment type="caution">
    <text evidence="8">The sequence shown here is derived from an EMBL/GenBank/DDBJ whole genome shotgun (WGS) entry which is preliminary data.</text>
</comment>
<feature type="domain" description="Ion transport" evidence="7">
    <location>
        <begin position="659"/>
        <end position="931"/>
    </location>
</feature>
<dbReference type="Gene3D" id="1.10.287.70">
    <property type="match status" value="3"/>
</dbReference>
<feature type="region of interest" description="Disordered" evidence="5">
    <location>
        <begin position="534"/>
        <end position="575"/>
    </location>
</feature>
<dbReference type="InterPro" id="IPR005821">
    <property type="entry name" value="Ion_trans_dom"/>
</dbReference>
<feature type="transmembrane region" description="Helical" evidence="6">
    <location>
        <begin position="1178"/>
        <end position="1201"/>
    </location>
</feature>
<feature type="region of interest" description="Disordered" evidence="5">
    <location>
        <begin position="1789"/>
        <end position="1810"/>
    </location>
</feature>
<dbReference type="GO" id="GO:0032230">
    <property type="term" value="P:positive regulation of synaptic transmission, GABAergic"/>
    <property type="evidence" value="ECO:0007669"/>
    <property type="project" value="TreeGrafter"/>
</dbReference>
<evidence type="ECO:0000256" key="6">
    <source>
        <dbReference type="SAM" id="Phobius"/>
    </source>
</evidence>
<keyword evidence="3 6" id="KW-1133">Transmembrane helix</keyword>
<feature type="transmembrane region" description="Helical" evidence="6">
    <location>
        <begin position="1005"/>
        <end position="1022"/>
    </location>
</feature>
<keyword evidence="4 6" id="KW-0472">Membrane</keyword>
<feature type="transmembrane region" description="Helical" evidence="6">
    <location>
        <begin position="328"/>
        <end position="352"/>
    </location>
</feature>
<sequence>MYIPSSHLQLPDRSNITKKDLAIPDSYCNPSKPAEGQCPDNMKCIRISSSIQDDGGYAGFESFHISIFTVYQAASQEGWVFIMYRAMDCLASWKGVVYFMSMIFLVAWLVKNVFIAVLIETFAEIRVQFQQMWTPRHAADADSSKVFQFDGMTWKLVPVRESRPKGIAPRFFQETILKSTGFNVVIMVLVLANAITAAALHFNHHTTRDDSGEEPFTQLDGFYFAEVLRTVRLIKASPMLEDFCFKIFGPAKKLGSLILFTTCFLVITSTFSLQLFCFFQAFDSSFDRFSTFPKAFMSMFQILTQKGWVAVMHDTMDVVENQTVITGVAIYFVFYHLVVTLIVLSLFVAVILDNLELDEDIKKLKQLKLREMSAETQQKLPMRLRVFEKFPNRPQMIQLTRLVSDFLMPKIRDSFMRQFAAVSTLEEVEDETIEEMLSSMSRPAVSSVDTHQTMASRIKGLFEPSGNSAQLETIRAIKRKVHGLHGQEKVRAIVYLLNESNKTRMLNAEQTTNAGTRSLLSTQHQIRLDRRSVRHRTGNPVGGPKPYRANGELQTNPARSGARETEPCATSGDRSSRVDIKLLQQKAQMAEIKRTQQEVELRENHPFFDRPLFALGRDNRFRRLCLLLVEARHKSRESTDSTDNGGSLHKLLGHVTYLDGVAIFVTILSCVSMSVETPHARLMNTPQVQICEYIFFVVMTIEMTLKILANGLVFTPNALLKDFGGFLDFFNYIISLIFVSYMIRVEEIGPGSGGHILMVLRCLRPLRIFCLVPKMRRVVYELVRGFREILMVSVLLVVFMFMFAVYGVHLFGGRLAICNDRTITTRESCTGVFMREIAATKLKSVRGDGPKLLVPRVWANPRNFNFDNIGNAMLALFEVLSLEGWVEIRDVIKERIGPRHVIYIHLFVFIGCLIGLTLFVGVVIANYSENKGTALLTVDQRRWLDLKGRIKLTQPLQLPPRPKLRQEPGQDKYVGAQMANNLEKKSLKFRCLIYDITQHIAFKRASAILVVANCTLLFFPFNEAGIERSPWVRQRYQTQVSLGIIFTLFFCIESLLKIIALSFRGYWQSRRNRFDLLVALLGVTWIILHFCLRSKPDFQVISNNFGWSVLMLRFFTIAGRHVTLKMLMLTVVMSMYKSLFIITSEDWNKIMHDCMVQPPFCRMRTNFWETDCGNFRAALIYFCSFYVIITYVMLNVLVAIIMENFSLFYSNDEDAIMSYSDIRNFQLAWNIIDVNRKGVVKAYYVRFLLRLIPRERVGFDLSRKKDQQLFKEMCYEVEMLRGGRDKEVSFHDVLMVLAYRTVDITKTLQLEELIAREELEYAIEEEVARQTIAAWIERCIFRNRQKHGQLKFTMHPTVDRQMSLSMDESESGKKTLLDRPQSPAGSALVNPGGARKRPACLSLYRDGNRTMEQPIAASKERANMISAPMVPVSGGTVSTGQKGGLSSVSENAITLMTGSRNHSGRRTRKGIVPDKLESVALLETDEEHEDKLNFDLTGNHSNRNKDNTDLPTAKSVGNSMLPNSVGTIGLGKKINVSTSLGKTTENALQPPFVDTCTVDIEQPVNNEGNEEPVTSETGTITWNKLGSKSNLVKNRRTYTRGHVLPDVAEDFNEPENLQVIYKCSTTAQMHAIDEAEEIQPVGKSESPKVAHNIYAFGENVAPKRTSIGVSQKHRRTKGSPPSLQEEEEEPVVKPSVVVTEGPVQNKSNSIIPVDNHLIQESCEEVKNWWRAQLSYSPVSSPPAGSAVTPTRNVPVLFSPATKTSTVTSTGNSSWVKTDTVVTIPGAVTHGRTKMGNSSGHSPVIAPPTGKRRTFTSSTIGRRSQVARGNTLLGTCIDEDVDSDVQVDETEGLFSMRKCASRI</sequence>
<feature type="region of interest" description="Disordered" evidence="5">
    <location>
        <begin position="1493"/>
        <end position="1518"/>
    </location>
</feature>
<dbReference type="GO" id="GO:0005886">
    <property type="term" value="C:plasma membrane"/>
    <property type="evidence" value="ECO:0007669"/>
    <property type="project" value="TreeGrafter"/>
</dbReference>
<evidence type="ECO:0000259" key="7">
    <source>
        <dbReference type="Pfam" id="PF00520"/>
    </source>
</evidence>
<dbReference type="PANTHER" id="PTHR46141">
    <property type="entry name" value="SODIUM LEAK CHANNEL NON-SELECTIVE PROTEIN"/>
    <property type="match status" value="1"/>
</dbReference>
<feature type="transmembrane region" description="Helical" evidence="6">
    <location>
        <begin position="1122"/>
        <end position="1142"/>
    </location>
</feature>
<dbReference type="GO" id="GO:0005261">
    <property type="term" value="F:monoatomic cation channel activity"/>
    <property type="evidence" value="ECO:0007669"/>
    <property type="project" value="InterPro"/>
</dbReference>